<dbReference type="EMBL" id="ABEU02000007">
    <property type="protein sequence ID" value="PNR51634.1"/>
    <property type="molecule type" value="Genomic_DNA"/>
</dbReference>
<name>A0A2K1KCX4_PHYPA</name>
<gene>
    <name evidence="2" type="ORF">PHYPA_010821</name>
</gene>
<accession>A0A2K1KCX4</accession>
<keyword evidence="4" id="KW-1185">Reference proteome</keyword>
<organism evidence="2">
    <name type="scientific">Physcomitrium patens</name>
    <name type="common">Spreading-leaved earth moss</name>
    <name type="synonym">Physcomitrella patens</name>
    <dbReference type="NCBI Taxonomy" id="3218"/>
    <lineage>
        <taxon>Eukaryota</taxon>
        <taxon>Viridiplantae</taxon>
        <taxon>Streptophyta</taxon>
        <taxon>Embryophyta</taxon>
        <taxon>Bryophyta</taxon>
        <taxon>Bryophytina</taxon>
        <taxon>Bryopsida</taxon>
        <taxon>Funariidae</taxon>
        <taxon>Funariales</taxon>
        <taxon>Funariaceae</taxon>
        <taxon>Physcomitrium</taxon>
    </lineage>
</organism>
<sequence length="173" mass="18243">MTWCFKSTWTPTFPVMHSRNAPAWLSTIPAGATPGTKLEEGEFLRKRTRARSRRKFAAGQDASNPVAQIIGGTLAQCGCYSGATARRAGTMRREAGGDSAGISAGRRSAGFAVGDGEGIGGGSIEMYAQGGRGWKRCEVEVRVPAAAAWNRSSHSKNQMPEPLLLGATTCGHT</sequence>
<proteinExistence type="predicted"/>
<evidence type="ECO:0000313" key="3">
    <source>
        <dbReference type="EnsemblPlants" id="Pp3c7_24709V3.1"/>
    </source>
</evidence>
<reference evidence="3" key="3">
    <citation type="submission" date="2020-12" db="UniProtKB">
        <authorList>
            <consortium name="EnsemblPlants"/>
        </authorList>
    </citation>
    <scope>IDENTIFICATION</scope>
</reference>
<evidence type="ECO:0000313" key="4">
    <source>
        <dbReference type="Proteomes" id="UP000006727"/>
    </source>
</evidence>
<reference evidence="2 4" key="2">
    <citation type="journal article" date="2018" name="Plant J.">
        <title>The Physcomitrella patens chromosome-scale assembly reveals moss genome structure and evolution.</title>
        <authorList>
            <person name="Lang D."/>
            <person name="Ullrich K.K."/>
            <person name="Murat F."/>
            <person name="Fuchs J."/>
            <person name="Jenkins J."/>
            <person name="Haas F.B."/>
            <person name="Piednoel M."/>
            <person name="Gundlach H."/>
            <person name="Van Bel M."/>
            <person name="Meyberg R."/>
            <person name="Vives C."/>
            <person name="Morata J."/>
            <person name="Symeonidi A."/>
            <person name="Hiss M."/>
            <person name="Muchero W."/>
            <person name="Kamisugi Y."/>
            <person name="Saleh O."/>
            <person name="Blanc G."/>
            <person name="Decker E.L."/>
            <person name="van Gessel N."/>
            <person name="Grimwood J."/>
            <person name="Hayes R.D."/>
            <person name="Graham S.W."/>
            <person name="Gunter L.E."/>
            <person name="McDaniel S.F."/>
            <person name="Hoernstein S.N.W."/>
            <person name="Larsson A."/>
            <person name="Li F.W."/>
            <person name="Perroud P.F."/>
            <person name="Phillips J."/>
            <person name="Ranjan P."/>
            <person name="Rokshar D.S."/>
            <person name="Rothfels C.J."/>
            <person name="Schneider L."/>
            <person name="Shu S."/>
            <person name="Stevenson D.W."/>
            <person name="Thummler F."/>
            <person name="Tillich M."/>
            <person name="Villarreal Aguilar J.C."/>
            <person name="Widiez T."/>
            <person name="Wong G.K."/>
            <person name="Wymore A."/>
            <person name="Zhang Y."/>
            <person name="Zimmer A.D."/>
            <person name="Quatrano R.S."/>
            <person name="Mayer K.F.X."/>
            <person name="Goodstein D."/>
            <person name="Casacuberta J.M."/>
            <person name="Vandepoele K."/>
            <person name="Reski R."/>
            <person name="Cuming A.C."/>
            <person name="Tuskan G.A."/>
            <person name="Maumus F."/>
            <person name="Salse J."/>
            <person name="Schmutz J."/>
            <person name="Rensing S.A."/>
        </authorList>
    </citation>
    <scope>NUCLEOTIDE SEQUENCE [LARGE SCALE GENOMIC DNA]</scope>
    <source>
        <strain evidence="3 4">cv. Gransden 2004</strain>
    </source>
</reference>
<dbReference type="PaxDb" id="3218-PP1S97_19V6.1"/>
<evidence type="ECO:0000313" key="2">
    <source>
        <dbReference type="EMBL" id="PNR51634.1"/>
    </source>
</evidence>
<dbReference type="InParanoid" id="A0A2K1KCX4"/>
<protein>
    <submittedName>
        <fullName evidence="2 3">Uncharacterized protein</fullName>
    </submittedName>
</protein>
<dbReference type="AlphaFoldDB" id="A0A2K1KCX4"/>
<dbReference type="EnsemblPlants" id="Pp3c7_24709V3.1">
    <property type="protein sequence ID" value="Pp3c7_24709V3.1"/>
    <property type="gene ID" value="Pp3c7_24709"/>
</dbReference>
<evidence type="ECO:0000256" key="1">
    <source>
        <dbReference type="SAM" id="MobiDB-lite"/>
    </source>
</evidence>
<feature type="region of interest" description="Disordered" evidence="1">
    <location>
        <begin position="152"/>
        <end position="173"/>
    </location>
</feature>
<reference evidence="2 4" key="1">
    <citation type="journal article" date="2008" name="Science">
        <title>The Physcomitrella genome reveals evolutionary insights into the conquest of land by plants.</title>
        <authorList>
            <person name="Rensing S."/>
            <person name="Lang D."/>
            <person name="Zimmer A."/>
            <person name="Terry A."/>
            <person name="Salamov A."/>
            <person name="Shapiro H."/>
            <person name="Nishiyama T."/>
            <person name="Perroud P.-F."/>
            <person name="Lindquist E."/>
            <person name="Kamisugi Y."/>
            <person name="Tanahashi T."/>
            <person name="Sakakibara K."/>
            <person name="Fujita T."/>
            <person name="Oishi K."/>
            <person name="Shin-I T."/>
            <person name="Kuroki Y."/>
            <person name="Toyoda A."/>
            <person name="Suzuki Y."/>
            <person name="Hashimoto A."/>
            <person name="Yamaguchi K."/>
            <person name="Sugano A."/>
            <person name="Kohara Y."/>
            <person name="Fujiyama A."/>
            <person name="Anterola A."/>
            <person name="Aoki S."/>
            <person name="Ashton N."/>
            <person name="Barbazuk W.B."/>
            <person name="Barker E."/>
            <person name="Bennetzen J."/>
            <person name="Bezanilla M."/>
            <person name="Blankenship R."/>
            <person name="Cho S.H."/>
            <person name="Dutcher S."/>
            <person name="Estelle M."/>
            <person name="Fawcett J.A."/>
            <person name="Gundlach H."/>
            <person name="Hanada K."/>
            <person name="Heyl A."/>
            <person name="Hicks K.A."/>
            <person name="Hugh J."/>
            <person name="Lohr M."/>
            <person name="Mayer K."/>
            <person name="Melkozernov A."/>
            <person name="Murata T."/>
            <person name="Nelson D."/>
            <person name="Pils B."/>
            <person name="Prigge M."/>
            <person name="Reiss B."/>
            <person name="Renner T."/>
            <person name="Rombauts S."/>
            <person name="Rushton P."/>
            <person name="Sanderfoot A."/>
            <person name="Schween G."/>
            <person name="Shiu S.-H."/>
            <person name="Stueber K."/>
            <person name="Theodoulou F.L."/>
            <person name="Tu H."/>
            <person name="Van de Peer Y."/>
            <person name="Verrier P.J."/>
            <person name="Waters E."/>
            <person name="Wood A."/>
            <person name="Yang L."/>
            <person name="Cove D."/>
            <person name="Cuming A."/>
            <person name="Hasebe M."/>
            <person name="Lucas S."/>
            <person name="Mishler D.B."/>
            <person name="Reski R."/>
            <person name="Grigoriev I."/>
            <person name="Quatrano R.S."/>
            <person name="Boore J.L."/>
        </authorList>
    </citation>
    <scope>NUCLEOTIDE SEQUENCE [LARGE SCALE GENOMIC DNA]</scope>
    <source>
        <strain evidence="3 4">cv. Gransden 2004</strain>
    </source>
</reference>
<dbReference type="Proteomes" id="UP000006727">
    <property type="component" value="Chromosome 7"/>
</dbReference>
<dbReference type="Gramene" id="Pp3c7_24709V3.1">
    <property type="protein sequence ID" value="Pp3c7_24709V3.1"/>
    <property type="gene ID" value="Pp3c7_24709"/>
</dbReference>